<dbReference type="SUPFAM" id="SSF159888">
    <property type="entry name" value="YdhG-like"/>
    <property type="match status" value="1"/>
</dbReference>
<evidence type="ECO:0000259" key="1">
    <source>
        <dbReference type="Pfam" id="PF08818"/>
    </source>
</evidence>
<reference evidence="3" key="1">
    <citation type="journal article" date="2024" name="Toxins">
        <title>Genome Sequence Analysis of Native Xenorhabdus Strains Isolated from Entomopathogenic Nematodes in Argentina.</title>
        <authorList>
            <person name="Palma L."/>
            <person name="Frizzo L."/>
            <person name="Kaiser S."/>
            <person name="Berry C."/>
            <person name="Caballero P."/>
            <person name="Bode H.B."/>
            <person name="Del Valle E.E."/>
        </authorList>
    </citation>
    <scope>NUCLEOTIDE SEQUENCE [LARGE SCALE GENOMIC DNA]</scope>
    <source>
        <strain evidence="3">Reich</strain>
    </source>
</reference>
<proteinExistence type="predicted"/>
<accession>A0ABU4SJ85</accession>
<dbReference type="Pfam" id="PF08818">
    <property type="entry name" value="DUF1801"/>
    <property type="match status" value="1"/>
</dbReference>
<dbReference type="RefSeq" id="WP_319925455.1">
    <property type="nucleotide sequence ID" value="NZ_VCDP01000018.1"/>
</dbReference>
<evidence type="ECO:0000313" key="3">
    <source>
        <dbReference type="Proteomes" id="UP001271640"/>
    </source>
</evidence>
<organism evidence="2 3">
    <name type="scientific">Xenorhabdus littoralis</name>
    <dbReference type="NCBI Taxonomy" id="2582835"/>
    <lineage>
        <taxon>Bacteria</taxon>
        <taxon>Pseudomonadati</taxon>
        <taxon>Pseudomonadota</taxon>
        <taxon>Gammaproteobacteria</taxon>
        <taxon>Enterobacterales</taxon>
        <taxon>Morganellaceae</taxon>
        <taxon>Xenorhabdus</taxon>
    </lineage>
</organism>
<dbReference type="InterPro" id="IPR014922">
    <property type="entry name" value="YdhG-like"/>
</dbReference>
<sequence length="138" mass="15913">MKEFKDDEVYSVFNHYPEQYQKILLTLRTLIFDIASKTAGVGSITETLKWGQPSYLTLETGSGTTIRLDRFGHSHVAIFFHCQTTLVDTFRTLFPELTYSKNRAVVLDPKADLPIDELSLCIEMALTYKLRKRDNNFI</sequence>
<feature type="domain" description="YdhG-like" evidence="1">
    <location>
        <begin position="21"/>
        <end position="125"/>
    </location>
</feature>
<dbReference type="EMBL" id="VCDP01000018">
    <property type="protein sequence ID" value="MDX7998713.1"/>
    <property type="molecule type" value="Genomic_DNA"/>
</dbReference>
<dbReference type="Proteomes" id="UP001271640">
    <property type="component" value="Unassembled WGS sequence"/>
</dbReference>
<gene>
    <name evidence="2" type="ORF">FE394_05780</name>
</gene>
<evidence type="ECO:0000313" key="2">
    <source>
        <dbReference type="EMBL" id="MDX7998713.1"/>
    </source>
</evidence>
<name>A0ABU4SJ85_9GAMM</name>
<keyword evidence="3" id="KW-1185">Reference proteome</keyword>
<comment type="caution">
    <text evidence="2">The sequence shown here is derived from an EMBL/GenBank/DDBJ whole genome shotgun (WGS) entry which is preliminary data.</text>
</comment>
<protein>
    <submittedName>
        <fullName evidence="2">DUF1801 domain-containing protein</fullName>
    </submittedName>
</protein>